<proteinExistence type="predicted"/>
<evidence type="ECO:0000313" key="1">
    <source>
        <dbReference type="EMBL" id="SVC17604.1"/>
    </source>
</evidence>
<name>A0A382JYK6_9ZZZZ</name>
<dbReference type="EMBL" id="UINC01077459">
    <property type="protein sequence ID" value="SVC17604.1"/>
    <property type="molecule type" value="Genomic_DNA"/>
</dbReference>
<dbReference type="AlphaFoldDB" id="A0A382JYK6"/>
<dbReference type="PANTHER" id="PTHR33293">
    <property type="entry name" value="INSERTION ELEMENT IS1 1 PROTEIN INSB-RELATED"/>
    <property type="match status" value="1"/>
</dbReference>
<evidence type="ECO:0008006" key="2">
    <source>
        <dbReference type="Google" id="ProtNLM"/>
    </source>
</evidence>
<reference evidence="1" key="1">
    <citation type="submission" date="2018-05" db="EMBL/GenBank/DDBJ databases">
        <authorList>
            <person name="Lanie J.A."/>
            <person name="Ng W.-L."/>
            <person name="Kazmierczak K.M."/>
            <person name="Andrzejewski T.M."/>
            <person name="Davidsen T.M."/>
            <person name="Wayne K.J."/>
            <person name="Tettelin H."/>
            <person name="Glass J.I."/>
            <person name="Rusch D."/>
            <person name="Podicherti R."/>
            <person name="Tsui H.-C.T."/>
            <person name="Winkler M.E."/>
        </authorList>
    </citation>
    <scope>NUCLEOTIDE SEQUENCE</scope>
</reference>
<sequence>MIQCKECQSDTIVKNGIVREKQRYKCKSCGCNFIIGDSRINPATELKRHTCVLFYSLGKASFRFLARLFDVSPATTYQWVRKTAETLGEPVVSAGVKEIEIDEMWHFLHSKKTKDGSSKLWIVTHGELSPGLSVVVMLQRSEDYIASSNT</sequence>
<accession>A0A382JYK6</accession>
<protein>
    <recommendedName>
        <fullName evidence="2">InsA N-terminal domain-containing protein</fullName>
    </recommendedName>
</protein>
<gene>
    <name evidence="1" type="ORF">METZ01_LOCUS270458</name>
</gene>
<dbReference type="InterPro" id="IPR051354">
    <property type="entry name" value="Transposase_27_IS1"/>
</dbReference>
<organism evidence="1">
    <name type="scientific">marine metagenome</name>
    <dbReference type="NCBI Taxonomy" id="408172"/>
    <lineage>
        <taxon>unclassified sequences</taxon>
        <taxon>metagenomes</taxon>
        <taxon>ecological metagenomes</taxon>
    </lineage>
</organism>